<name>A0A455T6F8_9CHLR</name>
<accession>A0A455T6F8</accession>
<organism evidence="1">
    <name type="scientific">Thermogemmatispora argillosa</name>
    <dbReference type="NCBI Taxonomy" id="2045280"/>
    <lineage>
        <taxon>Bacteria</taxon>
        <taxon>Bacillati</taxon>
        <taxon>Chloroflexota</taxon>
        <taxon>Ktedonobacteria</taxon>
        <taxon>Thermogemmatisporales</taxon>
        <taxon>Thermogemmatisporaceae</taxon>
        <taxon>Thermogemmatispora</taxon>
    </lineage>
</organism>
<evidence type="ECO:0000313" key="1">
    <source>
        <dbReference type="EMBL" id="BBH95169.1"/>
    </source>
</evidence>
<reference evidence="1" key="1">
    <citation type="submission" date="2018-12" db="EMBL/GenBank/DDBJ databases">
        <title>Novel natural products biosynthetic potential of the class Ktedonobacteria.</title>
        <authorList>
            <person name="Zheng Y."/>
            <person name="Saitou A."/>
            <person name="Wang C.M."/>
            <person name="Toyoda A."/>
            <person name="Minakuchi Y."/>
            <person name="Sekiguchi Y."/>
            <person name="Ueda K."/>
            <person name="Takano H."/>
            <person name="Sakai Y."/>
            <person name="Yokota A."/>
            <person name="Yabe S."/>
        </authorList>
    </citation>
    <scope>NUCLEOTIDE SEQUENCE</scope>
    <source>
        <strain evidence="1">A3-2</strain>
    </source>
</reference>
<dbReference type="AlphaFoldDB" id="A0A455T6F8"/>
<dbReference type="SUPFAM" id="SSF57903">
    <property type="entry name" value="FYVE/PHD zinc finger"/>
    <property type="match status" value="1"/>
</dbReference>
<proteinExistence type="predicted"/>
<dbReference type="EMBL" id="AP019377">
    <property type="protein sequence ID" value="BBH95169.1"/>
    <property type="molecule type" value="Genomic_DNA"/>
</dbReference>
<dbReference type="InterPro" id="IPR011011">
    <property type="entry name" value="Znf_FYVE_PHD"/>
</dbReference>
<sequence length="70" mass="8246">MFQQPPSRQRLQQAARQERYIAEQLHLARFCGQCGQYVPPEVYRPTCWFCRKIICSACEKSIFSRTYGLA</sequence>
<protein>
    <submittedName>
        <fullName evidence="1">Uncharacterized protein</fullName>
    </submittedName>
</protein>
<gene>
    <name evidence="1" type="ORF">KTA_33680</name>
</gene>